<sequence length="74" mass="8083">MDAPLGVMLQDELHGSIAEIAHAIEEQKVGVIRWGGCHGGTRAGEVVTRYLRMEGSQAMLREPCMWTETNSAEA</sequence>
<evidence type="ECO:0000313" key="2">
    <source>
        <dbReference type="Proteomes" id="UP001499852"/>
    </source>
</evidence>
<gene>
    <name evidence="1" type="ORF">GCM10023213_10140</name>
</gene>
<organism evidence="1 2">
    <name type="scientific">Prosthecobacter algae</name>
    <dbReference type="NCBI Taxonomy" id="1144682"/>
    <lineage>
        <taxon>Bacteria</taxon>
        <taxon>Pseudomonadati</taxon>
        <taxon>Verrucomicrobiota</taxon>
        <taxon>Verrucomicrobiia</taxon>
        <taxon>Verrucomicrobiales</taxon>
        <taxon>Verrucomicrobiaceae</taxon>
        <taxon>Prosthecobacter</taxon>
    </lineage>
</organism>
<dbReference type="EMBL" id="BAABIA010000002">
    <property type="protein sequence ID" value="GAA5135946.1"/>
    <property type="molecule type" value="Genomic_DNA"/>
</dbReference>
<evidence type="ECO:0000313" key="1">
    <source>
        <dbReference type="EMBL" id="GAA5135946.1"/>
    </source>
</evidence>
<protein>
    <submittedName>
        <fullName evidence="1">Uncharacterized protein</fullName>
    </submittedName>
</protein>
<keyword evidence="2" id="KW-1185">Reference proteome</keyword>
<proteinExistence type="predicted"/>
<dbReference type="Proteomes" id="UP001499852">
    <property type="component" value="Unassembled WGS sequence"/>
</dbReference>
<name>A0ABP9NWX8_9BACT</name>
<comment type="caution">
    <text evidence="1">The sequence shown here is derived from an EMBL/GenBank/DDBJ whole genome shotgun (WGS) entry which is preliminary data.</text>
</comment>
<reference evidence="2" key="1">
    <citation type="journal article" date="2019" name="Int. J. Syst. Evol. Microbiol.">
        <title>The Global Catalogue of Microorganisms (GCM) 10K type strain sequencing project: providing services to taxonomists for standard genome sequencing and annotation.</title>
        <authorList>
            <consortium name="The Broad Institute Genomics Platform"/>
            <consortium name="The Broad Institute Genome Sequencing Center for Infectious Disease"/>
            <person name="Wu L."/>
            <person name="Ma J."/>
        </authorList>
    </citation>
    <scope>NUCLEOTIDE SEQUENCE [LARGE SCALE GENOMIC DNA]</scope>
    <source>
        <strain evidence="2">JCM 18053</strain>
    </source>
</reference>
<accession>A0ABP9NWX8</accession>